<dbReference type="GO" id="GO:0003677">
    <property type="term" value="F:DNA binding"/>
    <property type="evidence" value="ECO:0007669"/>
    <property type="project" value="InterPro"/>
</dbReference>
<dbReference type="STRING" id="624147.SAMN04487970_10897"/>
<reference evidence="3" key="1">
    <citation type="submission" date="2016-10" db="EMBL/GenBank/DDBJ databases">
        <authorList>
            <person name="Varghese N."/>
            <person name="Submissions S."/>
        </authorList>
    </citation>
    <scope>NUCLEOTIDE SEQUENCE [LARGE SCALE GENOMIC DNA]</scope>
    <source>
        <strain evidence="3">CGMCC 1.8946</strain>
    </source>
</reference>
<gene>
    <name evidence="2" type="ORF">SAMN04487970_10897</name>
</gene>
<evidence type="ECO:0000259" key="1">
    <source>
        <dbReference type="Pfam" id="PF01609"/>
    </source>
</evidence>
<dbReference type="OrthoDB" id="2492750at2"/>
<dbReference type="Pfam" id="PF01609">
    <property type="entry name" value="DDE_Tnp_1"/>
    <property type="match status" value="1"/>
</dbReference>
<dbReference type="PANTHER" id="PTHR34614:SF2">
    <property type="entry name" value="TRANSPOSASE IS4-LIKE DOMAIN-CONTAINING PROTEIN"/>
    <property type="match status" value="1"/>
</dbReference>
<dbReference type="AlphaFoldDB" id="A0A1G4U0X1"/>
<keyword evidence="3" id="KW-1185">Reference proteome</keyword>
<dbReference type="EMBL" id="FMTT01000089">
    <property type="protein sequence ID" value="SCW87323.1"/>
    <property type="molecule type" value="Genomic_DNA"/>
</dbReference>
<dbReference type="GO" id="GO:0004803">
    <property type="term" value="F:transposase activity"/>
    <property type="evidence" value="ECO:0007669"/>
    <property type="project" value="InterPro"/>
</dbReference>
<name>A0A1G4U0X1_9BACL</name>
<feature type="domain" description="Transposase IS4-like" evidence="1">
    <location>
        <begin position="175"/>
        <end position="278"/>
    </location>
</feature>
<accession>A0A1G4U0X1</accession>
<dbReference type="GO" id="GO:0006313">
    <property type="term" value="P:DNA transposition"/>
    <property type="evidence" value="ECO:0007669"/>
    <property type="project" value="InterPro"/>
</dbReference>
<dbReference type="InterPro" id="IPR002559">
    <property type="entry name" value="Transposase_11"/>
</dbReference>
<evidence type="ECO:0000313" key="2">
    <source>
        <dbReference type="EMBL" id="SCW87323.1"/>
    </source>
</evidence>
<proteinExistence type="predicted"/>
<sequence>MPLIYLKNKNNGITYVYESENYWDKAKKQSRSRRTCIGKLDSQTGELIPSKRLTTSHRPAKPGPVPVTETKRLYAGATYLLDAIGEKLGIAADLKQCFPEQYKLLLSIAYFLILEDPNPLIRFSKWAITHQHPYGKDIPSQRSSDFFASIPEEARERFFRLQGRRRAEKEYWAYDTTTLSSYSECLKQVKYGMNKEHDPLPQMNLALLFGEQSNLPFYYRKLPGNISDVQTVKKLLADMDFFTYKKIKLVMDRGFYSEANINAMYQHHLKFLIGVKVTLKYVQEELESARPQL</sequence>
<dbReference type="Proteomes" id="UP000198601">
    <property type="component" value="Unassembled WGS sequence"/>
</dbReference>
<dbReference type="PANTHER" id="PTHR34614">
    <property type="match status" value="1"/>
</dbReference>
<dbReference type="RefSeq" id="WP_143007028.1">
    <property type="nucleotide sequence ID" value="NZ_FMTT01000089.1"/>
</dbReference>
<organism evidence="2 3">
    <name type="scientific">Paenibacillus tianmuensis</name>
    <dbReference type="NCBI Taxonomy" id="624147"/>
    <lineage>
        <taxon>Bacteria</taxon>
        <taxon>Bacillati</taxon>
        <taxon>Bacillota</taxon>
        <taxon>Bacilli</taxon>
        <taxon>Bacillales</taxon>
        <taxon>Paenibacillaceae</taxon>
        <taxon>Paenibacillus</taxon>
    </lineage>
</organism>
<feature type="non-terminal residue" evidence="2">
    <location>
        <position position="293"/>
    </location>
</feature>
<protein>
    <submittedName>
        <fullName evidence="2">Transposase DDE domain-containing protein</fullName>
    </submittedName>
</protein>
<evidence type="ECO:0000313" key="3">
    <source>
        <dbReference type="Proteomes" id="UP000198601"/>
    </source>
</evidence>